<dbReference type="RefSeq" id="WP_249701205.1">
    <property type="nucleotide sequence ID" value="NZ_JAMFLX010000028.1"/>
</dbReference>
<accession>A0ABT0PJK7</accession>
<organism evidence="2 3">
    <name type="scientific">Parendozoicomonas callyspongiae</name>
    <dbReference type="NCBI Taxonomy" id="2942213"/>
    <lineage>
        <taxon>Bacteria</taxon>
        <taxon>Pseudomonadati</taxon>
        <taxon>Pseudomonadota</taxon>
        <taxon>Gammaproteobacteria</taxon>
        <taxon>Oceanospirillales</taxon>
        <taxon>Endozoicomonadaceae</taxon>
        <taxon>Parendozoicomonas</taxon>
    </lineage>
</organism>
<evidence type="ECO:0000313" key="2">
    <source>
        <dbReference type="EMBL" id="MCL6271577.1"/>
    </source>
</evidence>
<protein>
    <submittedName>
        <fullName evidence="2">Tetratricopeptide repeat protein</fullName>
    </submittedName>
</protein>
<dbReference type="InterPro" id="IPR013766">
    <property type="entry name" value="Thioredoxin_domain"/>
</dbReference>
<dbReference type="PROSITE" id="PS51352">
    <property type="entry name" value="THIOREDOXIN_2"/>
    <property type="match status" value="1"/>
</dbReference>
<feature type="domain" description="Thioredoxin" evidence="1">
    <location>
        <begin position="1"/>
        <end position="127"/>
    </location>
</feature>
<keyword evidence="3" id="KW-1185">Reference proteome</keyword>
<dbReference type="Gene3D" id="3.40.30.10">
    <property type="entry name" value="Glutaredoxin"/>
    <property type="match status" value="1"/>
</dbReference>
<dbReference type="EMBL" id="JAMFLX010000028">
    <property type="protein sequence ID" value="MCL6271577.1"/>
    <property type="molecule type" value="Genomic_DNA"/>
</dbReference>
<dbReference type="Gene3D" id="1.25.40.10">
    <property type="entry name" value="Tetratricopeptide repeat domain"/>
    <property type="match status" value="2"/>
</dbReference>
<evidence type="ECO:0000313" key="3">
    <source>
        <dbReference type="Proteomes" id="UP001203338"/>
    </source>
</evidence>
<dbReference type="PANTHER" id="PTHR45663:SF11">
    <property type="entry name" value="GEO12009P1"/>
    <property type="match status" value="1"/>
</dbReference>
<dbReference type="Proteomes" id="UP001203338">
    <property type="component" value="Unassembled WGS sequence"/>
</dbReference>
<name>A0ABT0PJK7_9GAMM</name>
<proteinExistence type="predicted"/>
<gene>
    <name evidence="2" type="ORF">M3P05_16800</name>
</gene>
<dbReference type="InterPro" id="IPR011990">
    <property type="entry name" value="TPR-like_helical_dom_sf"/>
</dbReference>
<dbReference type="SUPFAM" id="SSF52833">
    <property type="entry name" value="Thioredoxin-like"/>
    <property type="match status" value="1"/>
</dbReference>
<dbReference type="Pfam" id="PF00085">
    <property type="entry name" value="Thioredoxin"/>
    <property type="match status" value="1"/>
</dbReference>
<dbReference type="Pfam" id="PF14561">
    <property type="entry name" value="TPR_20"/>
    <property type="match status" value="1"/>
</dbReference>
<dbReference type="CDD" id="cd02956">
    <property type="entry name" value="ybbN"/>
    <property type="match status" value="1"/>
</dbReference>
<sequence>MSITEQPNIAGLITEITADNLQQVVTEVSKETPVLLDIWAEWCQPCKAQLPILMKLLEEYQGKFRLAKLNAEDPDPRVQRLAQDLMMQLQVRSIPALVLVHGGQVVNVMVGLQKEADLRALLDEVTMSPADRIQQQIEQLVADGQAEQALQLLQQILVEEPNNGELQLLQANLLLQLGQIDNARQVIEALPDDLPGAEQPKAKLAFLDMAQDIAPRAQVTTQLEAHPDDHEARYQMAIHQVLSDEMEGAFENLLEIVRKDRAFREDGARLLMLRLFNQLGADPLVRRFRNRLFSLMH</sequence>
<dbReference type="SUPFAM" id="SSF48452">
    <property type="entry name" value="TPR-like"/>
    <property type="match status" value="1"/>
</dbReference>
<reference evidence="2 3" key="1">
    <citation type="submission" date="2022-05" db="EMBL/GenBank/DDBJ databases">
        <authorList>
            <person name="Park J.-S."/>
        </authorList>
    </citation>
    <scope>NUCLEOTIDE SEQUENCE [LARGE SCALE GENOMIC DNA]</scope>
    <source>
        <strain evidence="2 3">2012CJ34-2</strain>
    </source>
</reference>
<dbReference type="PANTHER" id="PTHR45663">
    <property type="entry name" value="GEO12009P1"/>
    <property type="match status" value="1"/>
</dbReference>
<evidence type="ECO:0000259" key="1">
    <source>
        <dbReference type="PROSITE" id="PS51352"/>
    </source>
</evidence>
<comment type="caution">
    <text evidence="2">The sequence shown here is derived from an EMBL/GenBank/DDBJ whole genome shotgun (WGS) entry which is preliminary data.</text>
</comment>
<dbReference type="Pfam" id="PF14559">
    <property type="entry name" value="TPR_19"/>
    <property type="match status" value="1"/>
</dbReference>
<dbReference type="InterPro" id="IPR036249">
    <property type="entry name" value="Thioredoxin-like_sf"/>
</dbReference>